<dbReference type="InterPro" id="IPR029064">
    <property type="entry name" value="Ribosomal_eL30-like_sf"/>
</dbReference>
<dbReference type="HAMAP" id="MF_00424">
    <property type="entry name" value="Rel_fact_arch_1"/>
    <property type="match status" value="1"/>
</dbReference>
<keyword evidence="7 9" id="KW-0648">Protein biosynthesis</keyword>
<dbReference type="Pfam" id="PF03463">
    <property type="entry name" value="eRF1_1"/>
    <property type="match status" value="1"/>
</dbReference>
<dbReference type="HOGENOM" id="CLU_035759_3_0_2"/>
<evidence type="ECO:0000256" key="3">
    <source>
        <dbReference type="ARBA" id="ARBA00005326"/>
    </source>
</evidence>
<evidence type="ECO:0000256" key="6">
    <source>
        <dbReference type="ARBA" id="ARBA00022490"/>
    </source>
</evidence>
<dbReference type="SUPFAM" id="SSF55315">
    <property type="entry name" value="L30e-like"/>
    <property type="match status" value="1"/>
</dbReference>
<protein>
    <recommendedName>
        <fullName evidence="5 9">Peptide chain release factor subunit 1</fullName>
    </recommendedName>
    <alternativeName>
        <fullName evidence="8 9">Translation termination factor aRF1</fullName>
    </alternativeName>
</protein>
<dbReference type="KEGG" id="cma:Cmaq_0264"/>
<dbReference type="NCBIfam" id="TIGR03676">
    <property type="entry name" value="aRF1_eRF1"/>
    <property type="match status" value="1"/>
</dbReference>
<dbReference type="FunFam" id="3.30.960.10:FF:000003">
    <property type="entry name" value="Peptide chain release factor subunit 1"/>
    <property type="match status" value="1"/>
</dbReference>
<dbReference type="Proteomes" id="UP000001137">
    <property type="component" value="Chromosome"/>
</dbReference>
<organism evidence="11 12">
    <name type="scientific">Caldivirga maquilingensis (strain ATCC 700844 / DSM 13496 / JCM 10307 / IC-167)</name>
    <dbReference type="NCBI Taxonomy" id="397948"/>
    <lineage>
        <taxon>Archaea</taxon>
        <taxon>Thermoproteota</taxon>
        <taxon>Thermoprotei</taxon>
        <taxon>Thermoproteales</taxon>
        <taxon>Thermoproteaceae</taxon>
        <taxon>Caldivirga</taxon>
    </lineage>
</organism>
<reference evidence="11 12" key="1">
    <citation type="submission" date="2007-10" db="EMBL/GenBank/DDBJ databases">
        <title>Complete sequence of Caldivirga maquilingensis IC-167.</title>
        <authorList>
            <consortium name="US DOE Joint Genome Institute"/>
            <person name="Copeland A."/>
            <person name="Lucas S."/>
            <person name="Lapidus A."/>
            <person name="Barry K."/>
            <person name="Glavina del Rio T."/>
            <person name="Dalin E."/>
            <person name="Tice H."/>
            <person name="Pitluck S."/>
            <person name="Saunders E."/>
            <person name="Brettin T."/>
            <person name="Bruce D."/>
            <person name="Detter J.C."/>
            <person name="Han C."/>
            <person name="Schmutz J."/>
            <person name="Larimer F."/>
            <person name="Land M."/>
            <person name="Hauser L."/>
            <person name="Kyrpides N."/>
            <person name="Ivanova N."/>
            <person name="Biddle J.F."/>
            <person name="Zhang Z."/>
            <person name="Fitz-Gibbon S.T."/>
            <person name="Lowe T.M."/>
            <person name="Saltikov C."/>
            <person name="House C.H."/>
            <person name="Richardson P."/>
        </authorList>
    </citation>
    <scope>NUCLEOTIDE SEQUENCE [LARGE SCALE GENOMIC DNA]</scope>
    <source>
        <strain evidence="12">ATCC 700844 / DSM 13496 / JCM 10307 / IC-167</strain>
    </source>
</reference>
<evidence type="ECO:0000256" key="7">
    <source>
        <dbReference type="ARBA" id="ARBA00022917"/>
    </source>
</evidence>
<dbReference type="SUPFAM" id="SSF55481">
    <property type="entry name" value="N-terminal domain of eukaryotic peptide chain release factor subunit 1, ERF1"/>
    <property type="match status" value="1"/>
</dbReference>
<dbReference type="InterPro" id="IPR020918">
    <property type="entry name" value="Peptide_chain-rel_aRF1"/>
</dbReference>
<evidence type="ECO:0000313" key="11">
    <source>
        <dbReference type="EMBL" id="ABW01112.1"/>
    </source>
</evidence>
<gene>
    <name evidence="9" type="primary">prf1</name>
    <name evidence="11" type="ordered locus">Cmaq_0264</name>
</gene>
<evidence type="ECO:0000256" key="8">
    <source>
        <dbReference type="ARBA" id="ARBA00031168"/>
    </source>
</evidence>
<dbReference type="AlphaFoldDB" id="A8MAS6"/>
<dbReference type="STRING" id="397948.Cmaq_0264"/>
<dbReference type="Gene3D" id="3.30.420.60">
    <property type="entry name" value="eRF1 domain 2"/>
    <property type="match status" value="1"/>
</dbReference>
<dbReference type="PANTHER" id="PTHR10113">
    <property type="entry name" value="PEPTIDE CHAIN RELEASE FACTOR SUBUNIT 1"/>
    <property type="match status" value="1"/>
</dbReference>
<dbReference type="Gene3D" id="3.30.960.10">
    <property type="entry name" value="eRF1 domain 1"/>
    <property type="match status" value="1"/>
</dbReference>
<dbReference type="InterPro" id="IPR005142">
    <property type="entry name" value="eRF1_3"/>
</dbReference>
<comment type="function">
    <text evidence="1 9">Directs the termination of nascent peptide synthesis (translation) in response to the termination codons UAA, UAG and UGA.</text>
</comment>
<evidence type="ECO:0000259" key="10">
    <source>
        <dbReference type="SMART" id="SM01194"/>
    </source>
</evidence>
<dbReference type="InterPro" id="IPR042226">
    <property type="entry name" value="eFR1_2_sf"/>
</dbReference>
<comment type="similarity">
    <text evidence="3 9">Belongs to the eukaryotic release factor 1 family.</text>
</comment>
<dbReference type="InterPro" id="IPR005141">
    <property type="entry name" value="eRF1_2"/>
</dbReference>
<feature type="domain" description="eRF1/Pelota-like N-terminal" evidence="10">
    <location>
        <begin position="12"/>
        <end position="144"/>
    </location>
</feature>
<dbReference type="EMBL" id="CP000852">
    <property type="protein sequence ID" value="ABW01112.1"/>
    <property type="molecule type" value="Genomic_DNA"/>
</dbReference>
<evidence type="ECO:0000256" key="9">
    <source>
        <dbReference type="HAMAP-Rule" id="MF_00424"/>
    </source>
</evidence>
<sequence length="390" mass="43389">MLKVDGVLGGRTGITDGEELKIMIQLLKKYRGYATTLISLYINGDRPIPDVLNMLRNEWSVASNIKDKTTRTHVQDALERIINALKGTAKAPPNGLAVFGGFHMEKPGSYKWVMYAIIPPYKISTYKYVCDTRFHTELLEDMISASSSVFGIIVIERGEAVIALLKGSYWEIVDKVEFFVPNKHHAGGQSALRFKRQTEHLAETFYKLVAEDANKILLQIPNLKGIIVAGPGPTKEDFLKEGGLDSRLMDKIIAIVPACCADISGVLEAIKASEDKLKETEYVKAKKLMEEVMYIAVKKPDYIVYGRDNVLNAIEKGIAKVVLISEDIGEDEIFKLTTMLRGKKIDLVVIPNSVEESLTLSKTFGGYVAILATPSWIIEEWENASQSLTQ</sequence>
<dbReference type="eggNOG" id="arCOG01742">
    <property type="taxonomic scope" value="Archaea"/>
</dbReference>
<accession>A8MAS6</accession>
<evidence type="ECO:0000256" key="5">
    <source>
        <dbReference type="ARBA" id="ARBA00019723"/>
    </source>
</evidence>
<dbReference type="InterPro" id="IPR005140">
    <property type="entry name" value="eRF1_Pelota-like_N"/>
</dbReference>
<dbReference type="InterPro" id="IPR024049">
    <property type="entry name" value="eRF1_1_sf"/>
</dbReference>
<evidence type="ECO:0000256" key="1">
    <source>
        <dbReference type="ARBA" id="ARBA00002832"/>
    </source>
</evidence>
<keyword evidence="12" id="KW-1185">Reference proteome</keyword>
<proteinExistence type="inferred from homology"/>
<comment type="subcellular location">
    <subcellularLocation>
        <location evidence="2 9">Cytoplasm</location>
    </subcellularLocation>
</comment>
<keyword evidence="6 9" id="KW-0963">Cytoplasm</keyword>
<name>A8MAS6_CALMQ</name>
<evidence type="ECO:0000256" key="4">
    <source>
        <dbReference type="ARBA" id="ARBA00011520"/>
    </source>
</evidence>
<dbReference type="GO" id="GO:0005737">
    <property type="term" value="C:cytoplasm"/>
    <property type="evidence" value="ECO:0007669"/>
    <property type="project" value="UniProtKB-SubCell"/>
</dbReference>
<dbReference type="Pfam" id="PF03465">
    <property type="entry name" value="eRF1_3"/>
    <property type="match status" value="1"/>
</dbReference>
<dbReference type="Gene3D" id="3.30.1330.30">
    <property type="match status" value="1"/>
</dbReference>
<evidence type="ECO:0000256" key="2">
    <source>
        <dbReference type="ARBA" id="ARBA00004496"/>
    </source>
</evidence>
<comment type="subunit">
    <text evidence="4 9">Heterodimer of two subunits, one of which binds GTP.</text>
</comment>
<evidence type="ECO:0000313" key="12">
    <source>
        <dbReference type="Proteomes" id="UP000001137"/>
    </source>
</evidence>
<dbReference type="SMART" id="SM01194">
    <property type="entry name" value="eRF1_1"/>
    <property type="match status" value="1"/>
</dbReference>
<dbReference type="GO" id="GO:0016149">
    <property type="term" value="F:translation release factor activity, codon specific"/>
    <property type="evidence" value="ECO:0007669"/>
    <property type="project" value="UniProtKB-UniRule"/>
</dbReference>
<dbReference type="SUPFAM" id="SSF53137">
    <property type="entry name" value="Translational machinery components"/>
    <property type="match status" value="1"/>
</dbReference>
<dbReference type="Pfam" id="PF03464">
    <property type="entry name" value="eRF1_2"/>
    <property type="match status" value="1"/>
</dbReference>
<dbReference type="InterPro" id="IPR004403">
    <property type="entry name" value="Peptide_chain-rel_eRF1/aRF1"/>
</dbReference>